<accession>A0ABW1ZLX8</accession>
<dbReference type="RefSeq" id="WP_380056675.1">
    <property type="nucleotide sequence ID" value="NZ_JBHSWB010000001.1"/>
</dbReference>
<gene>
    <name evidence="1" type="ORF">ACFP90_13670</name>
</gene>
<reference evidence="2" key="1">
    <citation type="journal article" date="2019" name="Int. J. Syst. Evol. Microbiol.">
        <title>The Global Catalogue of Microorganisms (GCM) 10K type strain sequencing project: providing services to taxonomists for standard genome sequencing and annotation.</title>
        <authorList>
            <consortium name="The Broad Institute Genomics Platform"/>
            <consortium name="The Broad Institute Genome Sequencing Center for Infectious Disease"/>
            <person name="Wu L."/>
            <person name="Ma J."/>
        </authorList>
    </citation>
    <scope>NUCLEOTIDE SEQUENCE [LARGE SCALE GENOMIC DNA]</scope>
    <source>
        <strain evidence="2">CCUG 63830</strain>
    </source>
</reference>
<dbReference type="EMBL" id="JBHSWB010000001">
    <property type="protein sequence ID" value="MFC6661272.1"/>
    <property type="molecule type" value="Genomic_DNA"/>
</dbReference>
<proteinExistence type="predicted"/>
<evidence type="ECO:0000313" key="1">
    <source>
        <dbReference type="EMBL" id="MFC6661272.1"/>
    </source>
</evidence>
<dbReference type="Proteomes" id="UP001596317">
    <property type="component" value="Unassembled WGS sequence"/>
</dbReference>
<comment type="caution">
    <text evidence="1">The sequence shown here is derived from an EMBL/GenBank/DDBJ whole genome shotgun (WGS) entry which is preliminary data.</text>
</comment>
<keyword evidence="2" id="KW-1185">Reference proteome</keyword>
<sequence length="125" mass="13645">MDRFVDRLTGGIDAMVENITSQVEREVSQFERHMHGDSPQPGPSRSARVLRIQVESQHGDEFSANIPVSLAAHLDKLIPPHGRAALESAGFTLETLQLLIEANPAPGPLIDAEDQHGNEVHIALK</sequence>
<evidence type="ECO:0000313" key="2">
    <source>
        <dbReference type="Proteomes" id="UP001596317"/>
    </source>
</evidence>
<organism evidence="1 2">
    <name type="scientific">Deinococcus multiflagellatus</name>
    <dbReference type="NCBI Taxonomy" id="1656887"/>
    <lineage>
        <taxon>Bacteria</taxon>
        <taxon>Thermotogati</taxon>
        <taxon>Deinococcota</taxon>
        <taxon>Deinococci</taxon>
        <taxon>Deinococcales</taxon>
        <taxon>Deinococcaceae</taxon>
        <taxon>Deinococcus</taxon>
    </lineage>
</organism>
<protein>
    <submittedName>
        <fullName evidence="1">Uncharacterized protein</fullName>
    </submittedName>
</protein>
<name>A0ABW1ZLX8_9DEIO</name>